<feature type="compositionally biased region" description="Polar residues" evidence="1">
    <location>
        <begin position="32"/>
        <end position="45"/>
    </location>
</feature>
<dbReference type="AlphaFoldDB" id="A0AAV4Y284"/>
<dbReference type="EMBL" id="BPLR01018675">
    <property type="protein sequence ID" value="GIZ01472.1"/>
    <property type="molecule type" value="Genomic_DNA"/>
</dbReference>
<evidence type="ECO:0000256" key="1">
    <source>
        <dbReference type="SAM" id="MobiDB-lite"/>
    </source>
</evidence>
<gene>
    <name evidence="2" type="ORF">CEXT_585561</name>
</gene>
<proteinExistence type="predicted"/>
<reference evidence="2 3" key="1">
    <citation type="submission" date="2021-06" db="EMBL/GenBank/DDBJ databases">
        <title>Caerostris extrusa draft genome.</title>
        <authorList>
            <person name="Kono N."/>
            <person name="Arakawa K."/>
        </authorList>
    </citation>
    <scope>NUCLEOTIDE SEQUENCE [LARGE SCALE GENOMIC DNA]</scope>
</reference>
<organism evidence="2 3">
    <name type="scientific">Caerostris extrusa</name>
    <name type="common">Bark spider</name>
    <name type="synonym">Caerostris bankana</name>
    <dbReference type="NCBI Taxonomy" id="172846"/>
    <lineage>
        <taxon>Eukaryota</taxon>
        <taxon>Metazoa</taxon>
        <taxon>Ecdysozoa</taxon>
        <taxon>Arthropoda</taxon>
        <taxon>Chelicerata</taxon>
        <taxon>Arachnida</taxon>
        <taxon>Araneae</taxon>
        <taxon>Araneomorphae</taxon>
        <taxon>Entelegynae</taxon>
        <taxon>Araneoidea</taxon>
        <taxon>Araneidae</taxon>
        <taxon>Caerostris</taxon>
    </lineage>
</organism>
<accession>A0AAV4Y284</accession>
<protein>
    <submittedName>
        <fullName evidence="2">Uncharacterized protein</fullName>
    </submittedName>
</protein>
<evidence type="ECO:0000313" key="3">
    <source>
        <dbReference type="Proteomes" id="UP001054945"/>
    </source>
</evidence>
<feature type="region of interest" description="Disordered" evidence="1">
    <location>
        <begin position="1"/>
        <end position="60"/>
    </location>
</feature>
<keyword evidence="3" id="KW-1185">Reference proteome</keyword>
<evidence type="ECO:0000313" key="2">
    <source>
        <dbReference type="EMBL" id="GIZ01472.1"/>
    </source>
</evidence>
<dbReference type="Proteomes" id="UP001054945">
    <property type="component" value="Unassembled WGS sequence"/>
</dbReference>
<sequence length="79" mass="8700">MADAHESEMCSEPGDPTKNSSDFSPGGITKHNGGNINRGFNSPQVSIGHRKKHRIDRKGSWGEIELKKHLIEFPNNCNG</sequence>
<comment type="caution">
    <text evidence="2">The sequence shown here is derived from an EMBL/GenBank/DDBJ whole genome shotgun (WGS) entry which is preliminary data.</text>
</comment>
<name>A0AAV4Y284_CAEEX</name>